<evidence type="ECO:0000313" key="1">
    <source>
        <dbReference type="EMBL" id="AMU87241.1"/>
    </source>
</evidence>
<accession>A0A142VCB6</accession>
<dbReference type="SUPFAM" id="SSF46785">
    <property type="entry name" value="Winged helix' DNA-binding domain"/>
    <property type="match status" value="1"/>
</dbReference>
<dbReference type="RefSeq" id="WP_011309898.1">
    <property type="nucleotide sequence ID" value="NZ_CP011127.1"/>
</dbReference>
<reference evidence="1 2" key="1">
    <citation type="submission" date="2015-03" db="EMBL/GenBank/DDBJ databases">
        <title>Genomic characterization of Dehalococcoides mccartyi strain 11a5, an unusal plasmid-containing chloroethene dechlorinator.</title>
        <authorList>
            <person name="Zhao S."/>
            <person name="Ding C."/>
            <person name="He J."/>
        </authorList>
    </citation>
    <scope>NUCLEOTIDE SEQUENCE [LARGE SCALE GENOMIC DNA]</scope>
    <source>
        <strain evidence="1 2">11a5</strain>
    </source>
</reference>
<dbReference type="AlphaFoldDB" id="A0A142VCB6"/>
<dbReference type="EMBL" id="CP011127">
    <property type="protein sequence ID" value="AMU87241.1"/>
    <property type="molecule type" value="Genomic_DNA"/>
</dbReference>
<dbReference type="SUPFAM" id="SSF81301">
    <property type="entry name" value="Nucleotidyltransferase"/>
    <property type="match status" value="1"/>
</dbReference>
<proteinExistence type="predicted"/>
<organism evidence="1 2">
    <name type="scientific">Dehalococcoides mccartyi</name>
    <dbReference type="NCBI Taxonomy" id="61435"/>
    <lineage>
        <taxon>Bacteria</taxon>
        <taxon>Bacillati</taxon>
        <taxon>Chloroflexota</taxon>
        <taxon>Dehalococcoidia</taxon>
        <taxon>Dehalococcoidales</taxon>
        <taxon>Dehalococcoidaceae</taxon>
        <taxon>Dehalococcoides</taxon>
    </lineage>
</organism>
<name>A0A142VCB6_9CHLR</name>
<dbReference type="Gene3D" id="3.30.460.10">
    <property type="entry name" value="Beta Polymerase, domain 2"/>
    <property type="match status" value="1"/>
</dbReference>
<dbReference type="PATRIC" id="fig|61435.13.peg.1372"/>
<dbReference type="Gene3D" id="1.10.10.10">
    <property type="entry name" value="Winged helix-like DNA-binding domain superfamily/Winged helix DNA-binding domain"/>
    <property type="match status" value="1"/>
</dbReference>
<dbReference type="OrthoDB" id="9798835at2"/>
<dbReference type="InterPro" id="IPR036390">
    <property type="entry name" value="WH_DNA-bd_sf"/>
</dbReference>
<dbReference type="InterPro" id="IPR036388">
    <property type="entry name" value="WH-like_DNA-bd_sf"/>
</dbReference>
<dbReference type="SMART" id="SM00418">
    <property type="entry name" value="HTH_ARSR"/>
    <property type="match status" value="1"/>
</dbReference>
<dbReference type="InterPro" id="IPR043519">
    <property type="entry name" value="NT_sf"/>
</dbReference>
<protein>
    <submittedName>
        <fullName evidence="1">ArsR family transcriptional regulator</fullName>
    </submittedName>
</protein>
<dbReference type="InterPro" id="IPR001845">
    <property type="entry name" value="HTH_ArsR_DNA-bd_dom"/>
</dbReference>
<dbReference type="InterPro" id="IPR011991">
    <property type="entry name" value="ArsR-like_HTH"/>
</dbReference>
<dbReference type="InterPro" id="IPR041633">
    <property type="entry name" value="Polbeta"/>
</dbReference>
<gene>
    <name evidence="1" type="ORF">Dm11a5_1415</name>
</gene>
<dbReference type="Proteomes" id="UP000076394">
    <property type="component" value="Chromosome"/>
</dbReference>
<evidence type="ECO:0000313" key="2">
    <source>
        <dbReference type="Proteomes" id="UP000076394"/>
    </source>
</evidence>
<sequence length="203" mass="22782">MSTLRNKDIIGTTLFGKARRGILSLLYGHADEEYYLRQISRTTGIGVGPVQRELKQLTDSGIIRRRVHNQQVYYQANPMNPVFKELKSLITKTFGITDILHSALLPSASLIKVAFIFGSIASGNEDKTSDIDIMVIGDISFEDTVALLSDAEKQLNREINSVVYQTSEFRQKIGKDNYFINNVLEGEKIFIIGDVHGLEELTK</sequence>
<dbReference type="CDD" id="cd00090">
    <property type="entry name" value="HTH_ARSR"/>
    <property type="match status" value="1"/>
</dbReference>
<dbReference type="CDD" id="cd05403">
    <property type="entry name" value="NT_KNTase_like"/>
    <property type="match status" value="1"/>
</dbReference>
<dbReference type="GO" id="GO:0003700">
    <property type="term" value="F:DNA-binding transcription factor activity"/>
    <property type="evidence" value="ECO:0007669"/>
    <property type="project" value="InterPro"/>
</dbReference>
<dbReference type="OMA" id="GNQKHYQ"/>
<dbReference type="Pfam" id="PF18765">
    <property type="entry name" value="Polbeta"/>
    <property type="match status" value="1"/>
</dbReference>